<dbReference type="Proteomes" id="UP000325598">
    <property type="component" value="Unassembled WGS sequence"/>
</dbReference>
<reference evidence="1 2" key="1">
    <citation type="submission" date="2019-10" db="EMBL/GenBank/DDBJ databases">
        <title>Whole genome shotgun sequence of Streptomyces angustmyceticus NBRC 3934.</title>
        <authorList>
            <person name="Hosoyama A."/>
            <person name="Ichikawa N."/>
            <person name="Kimura A."/>
            <person name="Kitahashi Y."/>
            <person name="Komaki H."/>
            <person name="Uohara A."/>
        </authorList>
    </citation>
    <scope>NUCLEOTIDE SEQUENCE [LARGE SCALE GENOMIC DNA]</scope>
    <source>
        <strain evidence="1 2">NBRC 3934</strain>
    </source>
</reference>
<dbReference type="AlphaFoldDB" id="A0A5J4L7J0"/>
<evidence type="ECO:0000313" key="2">
    <source>
        <dbReference type="Proteomes" id="UP000325598"/>
    </source>
</evidence>
<evidence type="ECO:0000313" key="1">
    <source>
        <dbReference type="EMBL" id="GES28724.1"/>
    </source>
</evidence>
<dbReference type="EMBL" id="BLAG01000005">
    <property type="protein sequence ID" value="GES28724.1"/>
    <property type="molecule type" value="Genomic_DNA"/>
</dbReference>
<gene>
    <name evidence="1" type="ORF">San01_12110</name>
</gene>
<sequence length="70" mass="7196">MSILEALGDLTSAGEALGELAQTLSAADADVVKVCEVWLLSADSYKRAGALEEAARAYGKVKQAESGQAP</sequence>
<protein>
    <submittedName>
        <fullName evidence="1">Uncharacterized protein</fullName>
    </submittedName>
</protein>
<keyword evidence="2" id="KW-1185">Reference proteome</keyword>
<name>A0A5J4L7J0_9ACTN</name>
<comment type="caution">
    <text evidence="1">The sequence shown here is derived from an EMBL/GenBank/DDBJ whole genome shotgun (WGS) entry which is preliminary data.</text>
</comment>
<accession>A0A5J4L7J0</accession>
<organism evidence="1 2">
    <name type="scientific">Streptomyces angustmyceticus</name>
    <dbReference type="NCBI Taxonomy" id="285578"/>
    <lineage>
        <taxon>Bacteria</taxon>
        <taxon>Bacillati</taxon>
        <taxon>Actinomycetota</taxon>
        <taxon>Actinomycetes</taxon>
        <taxon>Kitasatosporales</taxon>
        <taxon>Streptomycetaceae</taxon>
        <taxon>Streptomyces</taxon>
    </lineage>
</organism>
<proteinExistence type="predicted"/>